<dbReference type="InterPro" id="IPR004843">
    <property type="entry name" value="Calcineurin-like_PHP"/>
</dbReference>
<dbReference type="GO" id="GO:0005737">
    <property type="term" value="C:cytoplasm"/>
    <property type="evidence" value="ECO:0007669"/>
    <property type="project" value="TreeGrafter"/>
</dbReference>
<reference evidence="2" key="1">
    <citation type="submission" date="2019-08" db="EMBL/GenBank/DDBJ databases">
        <authorList>
            <person name="Kucharzyk K."/>
            <person name="Murdoch R.W."/>
            <person name="Higgins S."/>
            <person name="Loffler F."/>
        </authorList>
    </citation>
    <scope>NUCLEOTIDE SEQUENCE</scope>
</reference>
<evidence type="ECO:0000313" key="2">
    <source>
        <dbReference type="EMBL" id="MPM09768.1"/>
    </source>
</evidence>
<dbReference type="InterPro" id="IPR050126">
    <property type="entry name" value="Ap4A_hydrolase"/>
</dbReference>
<dbReference type="GO" id="GO:0110154">
    <property type="term" value="P:RNA decapping"/>
    <property type="evidence" value="ECO:0007669"/>
    <property type="project" value="TreeGrafter"/>
</dbReference>
<dbReference type="Gene3D" id="3.60.21.10">
    <property type="match status" value="1"/>
</dbReference>
<comment type="caution">
    <text evidence="2">The sequence shown here is derived from an EMBL/GenBank/DDBJ whole genome shotgun (WGS) entry which is preliminary data.</text>
</comment>
<name>A0A644X1W3_9ZZZZ</name>
<keyword evidence="2" id="KW-0378">Hydrolase</keyword>
<dbReference type="InterPro" id="IPR029052">
    <property type="entry name" value="Metallo-depent_PP-like"/>
</dbReference>
<accession>A0A644X1W3</accession>
<protein>
    <submittedName>
        <fullName evidence="2">Bis(5'-nucleosyl)-tetraphosphatase, symmetrical</fullName>
        <ecNumber evidence="2">3.6.1.41</ecNumber>
    </submittedName>
</protein>
<dbReference type="PANTHER" id="PTHR42850:SF4">
    <property type="entry name" value="ZINC-DEPENDENT ENDOPOLYPHOSPHATASE"/>
    <property type="match status" value="1"/>
</dbReference>
<dbReference type="SUPFAM" id="SSF56300">
    <property type="entry name" value="Metallo-dependent phosphatases"/>
    <property type="match status" value="1"/>
</dbReference>
<dbReference type="GO" id="GO:0008803">
    <property type="term" value="F:bis(5'-nucleosyl)-tetraphosphatase (symmetrical) activity"/>
    <property type="evidence" value="ECO:0007669"/>
    <property type="project" value="UniProtKB-EC"/>
</dbReference>
<organism evidence="2">
    <name type="scientific">bioreactor metagenome</name>
    <dbReference type="NCBI Taxonomy" id="1076179"/>
    <lineage>
        <taxon>unclassified sequences</taxon>
        <taxon>metagenomes</taxon>
        <taxon>ecological metagenomes</taxon>
    </lineage>
</organism>
<dbReference type="EMBL" id="VSSQ01001609">
    <property type="protein sequence ID" value="MPM09768.1"/>
    <property type="molecule type" value="Genomic_DNA"/>
</dbReference>
<dbReference type="PANTHER" id="PTHR42850">
    <property type="entry name" value="METALLOPHOSPHOESTERASE"/>
    <property type="match status" value="1"/>
</dbReference>
<sequence length="217" mass="24103">MSTYCLSDPHGERDRFHAVLKAAAFGKHDRLFILGDVIDRGPESIELLQDVLALPGAVLLRGNHEQMMLEALAPESPPTALTKWANNGGEQTLCRFLTLSPGRRKELLKSLGALPDAFNLRVADKTFHLVHGMPSDDSYLRLWGRVEAGADCRLPGQDAVVFGHTPTWLYSAQLLDGHCRIWRGAGVIGIDCGCGHLQFPRRRLACLRLEDMEEFYA</sequence>
<feature type="domain" description="Serine/threonine specific protein phosphatases" evidence="1">
    <location>
        <begin position="60"/>
        <end position="65"/>
    </location>
</feature>
<gene>
    <name evidence="2" type="primary">apaH_2</name>
    <name evidence="2" type="ORF">SDC9_56091</name>
</gene>
<dbReference type="PROSITE" id="PS00125">
    <property type="entry name" value="SER_THR_PHOSPHATASE"/>
    <property type="match status" value="1"/>
</dbReference>
<proteinExistence type="predicted"/>
<dbReference type="Pfam" id="PF00149">
    <property type="entry name" value="Metallophos"/>
    <property type="match status" value="1"/>
</dbReference>
<dbReference type="GO" id="GO:0016791">
    <property type="term" value="F:phosphatase activity"/>
    <property type="evidence" value="ECO:0007669"/>
    <property type="project" value="TreeGrafter"/>
</dbReference>
<dbReference type="InterPro" id="IPR006186">
    <property type="entry name" value="Ser/Thr-sp_prot-phosphatase"/>
</dbReference>
<dbReference type="AlphaFoldDB" id="A0A644X1W3"/>
<dbReference type="EC" id="3.6.1.41" evidence="2"/>
<evidence type="ECO:0000259" key="1">
    <source>
        <dbReference type="PROSITE" id="PS00125"/>
    </source>
</evidence>